<protein>
    <submittedName>
        <fullName evidence="2">Uncharacterized protein</fullName>
    </submittedName>
</protein>
<gene>
    <name evidence="2" type="ORF">PV04_10578</name>
</gene>
<dbReference type="HOGENOM" id="CLU_2026440_0_0_1"/>
<accession>A0A0D2F3C7</accession>
<sequence>MPRAHPVLSLSKVLVLSLNSAKGRTSSWGPTDWPTVMQSSHTIKFAFQSLEDKSMSSANSWSRAWDVILLRARNVGSSGLVLQASTDHDVSPQIPHNGFPVAAEPTNLSTRGRIRLALGLMQ</sequence>
<dbReference type="EMBL" id="KN846963">
    <property type="protein sequence ID" value="KIW62400.1"/>
    <property type="molecule type" value="Genomic_DNA"/>
</dbReference>
<keyword evidence="1" id="KW-0732">Signal</keyword>
<organism evidence="2 3">
    <name type="scientific">Phialophora macrospora</name>
    <dbReference type="NCBI Taxonomy" id="1851006"/>
    <lineage>
        <taxon>Eukaryota</taxon>
        <taxon>Fungi</taxon>
        <taxon>Dikarya</taxon>
        <taxon>Ascomycota</taxon>
        <taxon>Pezizomycotina</taxon>
        <taxon>Eurotiomycetes</taxon>
        <taxon>Chaetothyriomycetidae</taxon>
        <taxon>Chaetothyriales</taxon>
        <taxon>Herpotrichiellaceae</taxon>
        <taxon>Phialophora</taxon>
    </lineage>
</organism>
<reference evidence="2 3" key="1">
    <citation type="submission" date="2015-01" db="EMBL/GenBank/DDBJ databases">
        <title>The Genome Sequence of Capronia semiimmersa CBS27337.</title>
        <authorList>
            <consortium name="The Broad Institute Genomics Platform"/>
            <person name="Cuomo C."/>
            <person name="de Hoog S."/>
            <person name="Gorbushina A."/>
            <person name="Stielow B."/>
            <person name="Teixiera M."/>
            <person name="Abouelleil A."/>
            <person name="Chapman S.B."/>
            <person name="Priest M."/>
            <person name="Young S.K."/>
            <person name="Wortman J."/>
            <person name="Nusbaum C."/>
            <person name="Birren B."/>
        </authorList>
    </citation>
    <scope>NUCLEOTIDE SEQUENCE [LARGE SCALE GENOMIC DNA]</scope>
    <source>
        <strain evidence="2 3">CBS 27337</strain>
    </source>
</reference>
<dbReference type="EMBL" id="KN846963">
    <property type="protein sequence ID" value="KIW62399.1"/>
    <property type="molecule type" value="Genomic_DNA"/>
</dbReference>
<name>A0A0D2F3C7_9EURO</name>
<keyword evidence="3" id="KW-1185">Reference proteome</keyword>
<evidence type="ECO:0000313" key="3">
    <source>
        <dbReference type="Proteomes" id="UP000054266"/>
    </source>
</evidence>
<dbReference type="Proteomes" id="UP000054266">
    <property type="component" value="Unassembled WGS sequence"/>
</dbReference>
<evidence type="ECO:0000313" key="2">
    <source>
        <dbReference type="EMBL" id="KIW62398.1"/>
    </source>
</evidence>
<feature type="signal peptide" evidence="1">
    <location>
        <begin position="1"/>
        <end position="23"/>
    </location>
</feature>
<dbReference type="EMBL" id="KN846963">
    <property type="protein sequence ID" value="KIW62398.1"/>
    <property type="molecule type" value="Genomic_DNA"/>
</dbReference>
<feature type="chain" id="PRO_5007395337" evidence="1">
    <location>
        <begin position="24"/>
        <end position="122"/>
    </location>
</feature>
<dbReference type="AlphaFoldDB" id="A0A0D2F3C7"/>
<evidence type="ECO:0000256" key="1">
    <source>
        <dbReference type="SAM" id="SignalP"/>
    </source>
</evidence>
<proteinExistence type="predicted"/>